<organism evidence="6 7">
    <name type="scientific">Mycena sanguinolenta</name>
    <dbReference type="NCBI Taxonomy" id="230812"/>
    <lineage>
        <taxon>Eukaryota</taxon>
        <taxon>Fungi</taxon>
        <taxon>Dikarya</taxon>
        <taxon>Basidiomycota</taxon>
        <taxon>Agaricomycotina</taxon>
        <taxon>Agaricomycetes</taxon>
        <taxon>Agaricomycetidae</taxon>
        <taxon>Agaricales</taxon>
        <taxon>Marasmiineae</taxon>
        <taxon>Mycenaceae</taxon>
        <taxon>Mycena</taxon>
    </lineage>
</organism>
<comment type="pathway">
    <text evidence="1">Secondary metabolite biosynthesis.</text>
</comment>
<sequence length="319" mass="35194">MRQLNAPGPIDITSLNLYASISMDFTKPPLEVYKPALDESLFTMNDGDLTFLKSQSGIKDPDALKKHIIAVQTKAYDVRLYGHNCIRRFSFTRPKISRFPVYEYVLDLGRRGGIVLDLGCCFGTDIRKCWSDGIPAQNLIASDLRPVFWNLGHELFQTSAETFPIAFLAGDALNPDFLEPTAPLASSSEVSGPAPALSSLTRLTPLRGHVSAIHISAVFHLFFEPQQLQLARALAGLLSPAPGSVIFGSHGGRRTKGFNEEGYCSGGHHMFCHSPESWCELWEEVFPKGTIKVKAELKERPGREEGSDTGSLVWSVMRL</sequence>
<dbReference type="Gene3D" id="3.40.50.150">
    <property type="entry name" value="Vaccinia Virus protein VP39"/>
    <property type="match status" value="1"/>
</dbReference>
<name>A0A8H6ZJS6_9AGAR</name>
<comment type="caution">
    <text evidence="6">The sequence shown here is derived from an EMBL/GenBank/DDBJ whole genome shotgun (WGS) entry which is preliminary data.</text>
</comment>
<evidence type="ECO:0000313" key="6">
    <source>
        <dbReference type="EMBL" id="KAF7377676.1"/>
    </source>
</evidence>
<keyword evidence="3" id="KW-0949">S-adenosyl-L-methionine</keyword>
<feature type="region of interest" description="Disordered" evidence="5">
    <location>
        <begin position="299"/>
        <end position="319"/>
    </location>
</feature>
<reference evidence="6" key="1">
    <citation type="submission" date="2020-05" db="EMBL/GenBank/DDBJ databases">
        <title>Mycena genomes resolve the evolution of fungal bioluminescence.</title>
        <authorList>
            <person name="Tsai I.J."/>
        </authorList>
    </citation>
    <scope>NUCLEOTIDE SEQUENCE</scope>
    <source>
        <strain evidence="6">160909Yilan</strain>
    </source>
</reference>
<dbReference type="InterPro" id="IPR051654">
    <property type="entry name" value="Meroterpenoid_MTases"/>
</dbReference>
<dbReference type="OrthoDB" id="2094832at2759"/>
<keyword evidence="2 6" id="KW-0808">Transferase</keyword>
<dbReference type="PANTHER" id="PTHR35897">
    <property type="entry name" value="METHYLTRANSFERASE AUSD"/>
    <property type="match status" value="1"/>
</dbReference>
<dbReference type="GO" id="GO:0032259">
    <property type="term" value="P:methylation"/>
    <property type="evidence" value="ECO:0007669"/>
    <property type="project" value="UniProtKB-KW"/>
</dbReference>
<dbReference type="Proteomes" id="UP000623467">
    <property type="component" value="Unassembled WGS sequence"/>
</dbReference>
<evidence type="ECO:0000256" key="5">
    <source>
        <dbReference type="SAM" id="MobiDB-lite"/>
    </source>
</evidence>
<proteinExistence type="inferred from homology"/>
<evidence type="ECO:0000256" key="2">
    <source>
        <dbReference type="ARBA" id="ARBA00022679"/>
    </source>
</evidence>
<dbReference type="PANTHER" id="PTHR35897:SF1">
    <property type="entry name" value="METHYLTRANSFERASE AUSD"/>
    <property type="match status" value="1"/>
</dbReference>
<evidence type="ECO:0000256" key="1">
    <source>
        <dbReference type="ARBA" id="ARBA00005179"/>
    </source>
</evidence>
<accession>A0A8H6ZJS6</accession>
<protein>
    <submittedName>
        <fullName evidence="6">Methyltransferase ausD</fullName>
    </submittedName>
</protein>
<evidence type="ECO:0000256" key="3">
    <source>
        <dbReference type="ARBA" id="ARBA00022691"/>
    </source>
</evidence>
<dbReference type="SUPFAM" id="SSF53335">
    <property type="entry name" value="S-adenosyl-L-methionine-dependent methyltransferases"/>
    <property type="match status" value="1"/>
</dbReference>
<evidence type="ECO:0000256" key="4">
    <source>
        <dbReference type="ARBA" id="ARBA00038314"/>
    </source>
</evidence>
<gene>
    <name evidence="6" type="ORF">MSAN_00190500</name>
</gene>
<keyword evidence="7" id="KW-1185">Reference proteome</keyword>
<comment type="similarity">
    <text evidence="4">Belongs to the class I-like SAM-binding methyltransferase superfamily.</text>
</comment>
<dbReference type="GO" id="GO:0008168">
    <property type="term" value="F:methyltransferase activity"/>
    <property type="evidence" value="ECO:0007669"/>
    <property type="project" value="UniProtKB-KW"/>
</dbReference>
<evidence type="ECO:0000313" key="7">
    <source>
        <dbReference type="Proteomes" id="UP000623467"/>
    </source>
</evidence>
<keyword evidence="6" id="KW-0489">Methyltransferase</keyword>
<dbReference type="EMBL" id="JACAZH010000001">
    <property type="protein sequence ID" value="KAF7377676.1"/>
    <property type="molecule type" value="Genomic_DNA"/>
</dbReference>
<dbReference type="AlphaFoldDB" id="A0A8H6ZJS6"/>
<dbReference type="InterPro" id="IPR029063">
    <property type="entry name" value="SAM-dependent_MTases_sf"/>
</dbReference>